<dbReference type="PROSITE" id="PS50158">
    <property type="entry name" value="ZF_CCHC"/>
    <property type="match status" value="1"/>
</dbReference>
<keyword evidence="5" id="KW-1185">Reference proteome</keyword>
<dbReference type="PANTHER" id="PTHR33776:SF4">
    <property type="entry name" value="ENDONUCLEASE_EXONUCLEASE_PHOSPHATASE DOMAIN-CONTAINING PROTEIN"/>
    <property type="match status" value="1"/>
</dbReference>
<name>V4AHU9_LOTGI</name>
<evidence type="ECO:0000259" key="3">
    <source>
        <dbReference type="PROSITE" id="PS50158"/>
    </source>
</evidence>
<dbReference type="InterPro" id="IPR036875">
    <property type="entry name" value="Znf_CCHC_sf"/>
</dbReference>
<evidence type="ECO:0000256" key="2">
    <source>
        <dbReference type="SAM" id="SignalP"/>
    </source>
</evidence>
<feature type="chain" id="PRO_5013243589" description="CCHC-type domain-containing protein" evidence="2">
    <location>
        <begin position="16"/>
        <end position="517"/>
    </location>
</feature>
<feature type="domain" description="CCHC-type" evidence="3">
    <location>
        <begin position="154"/>
        <end position="169"/>
    </location>
</feature>
<feature type="signal peptide" evidence="2">
    <location>
        <begin position="1"/>
        <end position="15"/>
    </location>
</feature>
<dbReference type="GO" id="GO:0008270">
    <property type="term" value="F:zinc ion binding"/>
    <property type="evidence" value="ECO:0007669"/>
    <property type="project" value="UniProtKB-KW"/>
</dbReference>
<evidence type="ECO:0000313" key="5">
    <source>
        <dbReference type="Proteomes" id="UP000030746"/>
    </source>
</evidence>
<keyword evidence="2" id="KW-0732">Signal</keyword>
<sequence>MASSFLFSFIGSILGTSSSKKEENNIDINNNRYFTVINHTDKCCSICVAFKEEQFFQTFKSLLFDHYVKETFEDKGTNGYMLSSILDDKKLKLFLHESTSVLHIQVWACFSWFKDKFPSFFDLTDKGTSQLVKLYNEHVTIIKQSEHSEHRNACFNCGVTGHNVSSCRNVGHVYCHNGGQAGHKSAYCRYQNQKRISSTIPSTLNSPAVSVSSSHTLFSLSSDALYQTPPAGLQSSAYLKLGGECKPSQNHCDCERDGLNRVGDVCLSGENDNSTRPSSSDSHISSSLSLNDFSDVITPPDLDTSAITQPFKLGEGKSDYIIGHLNVNRLITKTEDKLDEMRKVLFQPENDISIMGFTETFLHELIKDDLYVENYATERKDRCGQEGVGVLLYIKDSIKYERILEFETNEIECIWLKVFPEFSKSFILSLTYRPPHSYVEWYEKYEQTLYNISSKYASATFYIIGDFNIDFNSPVPKHWQTIISSFSLSQLVIEPTIHVYRSGKKIWRFALKNLEIR</sequence>
<dbReference type="InterPro" id="IPR005135">
    <property type="entry name" value="Endo/exonuclease/phosphatase"/>
</dbReference>
<dbReference type="SUPFAM" id="SSF56219">
    <property type="entry name" value="DNase I-like"/>
    <property type="match status" value="1"/>
</dbReference>
<evidence type="ECO:0000256" key="1">
    <source>
        <dbReference type="PROSITE-ProRule" id="PRU00047"/>
    </source>
</evidence>
<keyword evidence="1" id="KW-0862">Zinc</keyword>
<dbReference type="SMART" id="SM00343">
    <property type="entry name" value="ZnF_C2HC"/>
    <property type="match status" value="2"/>
</dbReference>
<dbReference type="Proteomes" id="UP000030746">
    <property type="component" value="Unassembled WGS sequence"/>
</dbReference>
<dbReference type="PANTHER" id="PTHR33776">
    <property type="entry name" value="ENDO/EXONUCLEASE/PHOSPHATASE DOMAIN-CONTAINING PROTEIN"/>
    <property type="match status" value="1"/>
</dbReference>
<keyword evidence="1" id="KW-0863">Zinc-finger</keyword>
<dbReference type="GO" id="GO:0003676">
    <property type="term" value="F:nucleic acid binding"/>
    <property type="evidence" value="ECO:0007669"/>
    <property type="project" value="InterPro"/>
</dbReference>
<dbReference type="CTD" id="20238851"/>
<dbReference type="SUPFAM" id="SSF57756">
    <property type="entry name" value="Retrovirus zinc finger-like domains"/>
    <property type="match status" value="1"/>
</dbReference>
<gene>
    <name evidence="4" type="ORF">LOTGIDRAFT_161998</name>
</gene>
<organism evidence="4 5">
    <name type="scientific">Lottia gigantea</name>
    <name type="common">Giant owl limpet</name>
    <dbReference type="NCBI Taxonomy" id="225164"/>
    <lineage>
        <taxon>Eukaryota</taxon>
        <taxon>Metazoa</taxon>
        <taxon>Spiralia</taxon>
        <taxon>Lophotrochozoa</taxon>
        <taxon>Mollusca</taxon>
        <taxon>Gastropoda</taxon>
        <taxon>Patellogastropoda</taxon>
        <taxon>Lottioidea</taxon>
        <taxon>Lottiidae</taxon>
        <taxon>Lottia</taxon>
    </lineage>
</organism>
<evidence type="ECO:0000313" key="4">
    <source>
        <dbReference type="EMBL" id="ESO92971.1"/>
    </source>
</evidence>
<protein>
    <recommendedName>
        <fullName evidence="3">CCHC-type domain-containing protein</fullName>
    </recommendedName>
</protein>
<proteinExistence type="predicted"/>
<dbReference type="STRING" id="225164.V4AHU9"/>
<dbReference type="OrthoDB" id="7608935at2759"/>
<dbReference type="GO" id="GO:0003824">
    <property type="term" value="F:catalytic activity"/>
    <property type="evidence" value="ECO:0007669"/>
    <property type="project" value="InterPro"/>
</dbReference>
<dbReference type="InterPro" id="IPR001878">
    <property type="entry name" value="Znf_CCHC"/>
</dbReference>
<reference evidence="4 5" key="1">
    <citation type="journal article" date="2013" name="Nature">
        <title>Insights into bilaterian evolution from three spiralian genomes.</title>
        <authorList>
            <person name="Simakov O."/>
            <person name="Marletaz F."/>
            <person name="Cho S.J."/>
            <person name="Edsinger-Gonzales E."/>
            <person name="Havlak P."/>
            <person name="Hellsten U."/>
            <person name="Kuo D.H."/>
            <person name="Larsson T."/>
            <person name="Lv J."/>
            <person name="Arendt D."/>
            <person name="Savage R."/>
            <person name="Osoegawa K."/>
            <person name="de Jong P."/>
            <person name="Grimwood J."/>
            <person name="Chapman J.A."/>
            <person name="Shapiro H."/>
            <person name="Aerts A."/>
            <person name="Otillar R.P."/>
            <person name="Terry A.Y."/>
            <person name="Boore J.L."/>
            <person name="Grigoriev I.V."/>
            <person name="Lindberg D.R."/>
            <person name="Seaver E.C."/>
            <person name="Weisblat D.A."/>
            <person name="Putnam N.H."/>
            <person name="Rokhsar D.S."/>
        </authorList>
    </citation>
    <scope>NUCLEOTIDE SEQUENCE [LARGE SCALE GENOMIC DNA]</scope>
</reference>
<dbReference type="AlphaFoldDB" id="V4AHU9"/>
<dbReference type="Pfam" id="PF03372">
    <property type="entry name" value="Exo_endo_phos"/>
    <property type="match status" value="1"/>
</dbReference>
<dbReference type="KEGG" id="lgi:LOTGIDRAFT_161998"/>
<dbReference type="HOGENOM" id="CLU_527091_0_0_1"/>
<keyword evidence="1" id="KW-0479">Metal-binding</keyword>
<dbReference type="RefSeq" id="XP_009056182.1">
    <property type="nucleotide sequence ID" value="XM_009057934.1"/>
</dbReference>
<dbReference type="EMBL" id="KB201977">
    <property type="protein sequence ID" value="ESO92971.1"/>
    <property type="molecule type" value="Genomic_DNA"/>
</dbReference>
<dbReference type="GeneID" id="20238851"/>
<dbReference type="InterPro" id="IPR036691">
    <property type="entry name" value="Endo/exonu/phosph_ase_sf"/>
</dbReference>
<dbReference type="Gene3D" id="3.60.10.10">
    <property type="entry name" value="Endonuclease/exonuclease/phosphatase"/>
    <property type="match status" value="1"/>
</dbReference>
<accession>V4AHU9</accession>
<dbReference type="Gene3D" id="4.10.60.10">
    <property type="entry name" value="Zinc finger, CCHC-type"/>
    <property type="match status" value="1"/>
</dbReference>